<keyword evidence="1" id="KW-0732">Signal</keyword>
<gene>
    <name evidence="2" type="ORF">N7450_006667</name>
</gene>
<organism evidence="2 3">
    <name type="scientific">Penicillium hetheringtonii</name>
    <dbReference type="NCBI Taxonomy" id="911720"/>
    <lineage>
        <taxon>Eukaryota</taxon>
        <taxon>Fungi</taxon>
        <taxon>Dikarya</taxon>
        <taxon>Ascomycota</taxon>
        <taxon>Pezizomycotina</taxon>
        <taxon>Eurotiomycetes</taxon>
        <taxon>Eurotiomycetidae</taxon>
        <taxon>Eurotiales</taxon>
        <taxon>Aspergillaceae</taxon>
        <taxon>Penicillium</taxon>
    </lineage>
</organism>
<accession>A0AAD6DGA2</accession>
<proteinExistence type="predicted"/>
<evidence type="ECO:0000256" key="1">
    <source>
        <dbReference type="SAM" id="SignalP"/>
    </source>
</evidence>
<evidence type="ECO:0000313" key="2">
    <source>
        <dbReference type="EMBL" id="KAJ5580366.1"/>
    </source>
</evidence>
<reference evidence="2 3" key="1">
    <citation type="journal article" date="2023" name="IMA Fungus">
        <title>Comparative genomic study of the Penicillium genus elucidates a diverse pangenome and 15 lateral gene transfer events.</title>
        <authorList>
            <person name="Petersen C."/>
            <person name="Sorensen T."/>
            <person name="Nielsen M.R."/>
            <person name="Sondergaard T.E."/>
            <person name="Sorensen J.L."/>
            <person name="Fitzpatrick D.A."/>
            <person name="Frisvad J.C."/>
            <person name="Nielsen K.L."/>
        </authorList>
    </citation>
    <scope>NUCLEOTIDE SEQUENCE [LARGE SCALE GENOMIC DNA]</scope>
    <source>
        <strain evidence="2 3">IBT 29057</strain>
    </source>
</reference>
<comment type="caution">
    <text evidence="2">The sequence shown here is derived from an EMBL/GenBank/DDBJ whole genome shotgun (WGS) entry which is preliminary data.</text>
</comment>
<protein>
    <recommendedName>
        <fullName evidence="4">Secreted protein</fullName>
    </recommendedName>
</protein>
<evidence type="ECO:0008006" key="4">
    <source>
        <dbReference type="Google" id="ProtNLM"/>
    </source>
</evidence>
<dbReference type="EMBL" id="JAQJAC010000006">
    <property type="protein sequence ID" value="KAJ5580366.1"/>
    <property type="molecule type" value="Genomic_DNA"/>
</dbReference>
<dbReference type="AlphaFoldDB" id="A0AAD6DGA2"/>
<sequence length="72" mass="7808">MAMAMAMAITFIPRVAELGLAMSWMRTANHADGNENEEDICSGHQAAVYSGEQCLALDIVGFTQSQYSQEPP</sequence>
<evidence type="ECO:0000313" key="3">
    <source>
        <dbReference type="Proteomes" id="UP001216150"/>
    </source>
</evidence>
<feature type="chain" id="PRO_5042129073" description="Secreted protein" evidence="1">
    <location>
        <begin position="22"/>
        <end position="72"/>
    </location>
</feature>
<name>A0AAD6DGA2_9EURO</name>
<keyword evidence="3" id="KW-1185">Reference proteome</keyword>
<dbReference type="Proteomes" id="UP001216150">
    <property type="component" value="Unassembled WGS sequence"/>
</dbReference>
<feature type="signal peptide" evidence="1">
    <location>
        <begin position="1"/>
        <end position="21"/>
    </location>
</feature>